<feature type="transmembrane region" description="Helical" evidence="7">
    <location>
        <begin position="177"/>
        <end position="198"/>
    </location>
</feature>
<keyword evidence="4 7" id="KW-0812">Transmembrane</keyword>
<proteinExistence type="inferred from homology"/>
<dbReference type="HAMAP" id="MF_00672">
    <property type="entry name" value="UPF0761"/>
    <property type="match status" value="1"/>
</dbReference>
<dbReference type="Proteomes" id="UP001500604">
    <property type="component" value="Unassembled WGS sequence"/>
</dbReference>
<comment type="similarity">
    <text evidence="7">Belongs to the UPF0761 family.</text>
</comment>
<dbReference type="NCBIfam" id="TIGR00765">
    <property type="entry name" value="yihY_not_rbn"/>
    <property type="match status" value="1"/>
</dbReference>
<reference evidence="9" key="1">
    <citation type="journal article" date="2019" name="Int. J. Syst. Evol. Microbiol.">
        <title>The Global Catalogue of Microorganisms (GCM) 10K type strain sequencing project: providing services to taxonomists for standard genome sequencing and annotation.</title>
        <authorList>
            <consortium name="The Broad Institute Genomics Platform"/>
            <consortium name="The Broad Institute Genome Sequencing Center for Infectious Disease"/>
            <person name="Wu L."/>
            <person name="Ma J."/>
        </authorList>
    </citation>
    <scope>NUCLEOTIDE SEQUENCE [LARGE SCALE GENOMIC DNA]</scope>
    <source>
        <strain evidence="9">JCM 17805</strain>
    </source>
</reference>
<feature type="transmembrane region" description="Helical" evidence="7">
    <location>
        <begin position="136"/>
        <end position="157"/>
    </location>
</feature>
<dbReference type="InterPro" id="IPR023679">
    <property type="entry name" value="UPF0761_bac"/>
</dbReference>
<sequence length="421" mass="46957">MFVRMPGPDALKRLVMDVSRRFLDDGCTNHAAALTYTTLFAIVPMLTVTYSMLSAIPSFQGTGERIQEFVFAYFMPSAGEAVSNWLSEFSRQARNLTVLGMGFLLVTALLMLRTIDVAINRIFRTTARRRPVTSFLLYWAILTLGPLLLGLGFVTTSYLTTMKMLADAYAMIGAERWFLRVLPFLLSTAAFTLLYMAVPNRRVRLKYAVIGGLVTAFLFEVAKGGFTLFLSMSPTYEFIYGAFAAVPIFLVWIYLSWLLVLLGAVIVHSLACVQTVGNGLSLPPGLAILAILSVFEQRFSKGKSTGLIDVHAAGWRLGQDTWDVCTEWLLKERLICTTSRGGMMLAQMPSSIETAALLERFPWPLPSRKMLEQVKGDQWPAWFTRLLERLSEVQREQAAILSGDLETLFRGEVSGADCKRS</sequence>
<keyword evidence="5 7" id="KW-1133">Transmembrane helix</keyword>
<dbReference type="Pfam" id="PF03631">
    <property type="entry name" value="Virul_fac_BrkB"/>
    <property type="match status" value="1"/>
</dbReference>
<evidence type="ECO:0000256" key="1">
    <source>
        <dbReference type="ARBA" id="ARBA00004651"/>
    </source>
</evidence>
<evidence type="ECO:0000313" key="9">
    <source>
        <dbReference type="Proteomes" id="UP001500604"/>
    </source>
</evidence>
<gene>
    <name evidence="8" type="ORF">GCM10023116_13790</name>
</gene>
<protein>
    <recommendedName>
        <fullName evidence="7">UPF0761 membrane protein GCM10023116_13790</fullName>
    </recommendedName>
</protein>
<dbReference type="EMBL" id="BAABFL010000121">
    <property type="protein sequence ID" value="GAA4649105.1"/>
    <property type="molecule type" value="Genomic_DNA"/>
</dbReference>
<feature type="transmembrane region" description="Helical" evidence="7">
    <location>
        <begin position="98"/>
        <end position="115"/>
    </location>
</feature>
<evidence type="ECO:0000256" key="7">
    <source>
        <dbReference type="HAMAP-Rule" id="MF_00672"/>
    </source>
</evidence>
<keyword evidence="3" id="KW-0997">Cell inner membrane</keyword>
<evidence type="ECO:0000256" key="4">
    <source>
        <dbReference type="ARBA" id="ARBA00022692"/>
    </source>
</evidence>
<dbReference type="RefSeq" id="WP_345194868.1">
    <property type="nucleotide sequence ID" value="NZ_BAABFL010000121.1"/>
</dbReference>
<feature type="transmembrane region" description="Helical" evidence="7">
    <location>
        <begin position="33"/>
        <end position="56"/>
    </location>
</feature>
<feature type="transmembrane region" description="Helical" evidence="7">
    <location>
        <begin position="205"/>
        <end position="226"/>
    </location>
</feature>
<evidence type="ECO:0000256" key="5">
    <source>
        <dbReference type="ARBA" id="ARBA00022989"/>
    </source>
</evidence>
<keyword evidence="6 7" id="KW-0472">Membrane</keyword>
<accession>A0ABP8V1A8</accession>
<dbReference type="InterPro" id="IPR017039">
    <property type="entry name" value="Virul_fac_BrkB"/>
</dbReference>
<feature type="transmembrane region" description="Helical" evidence="7">
    <location>
        <begin position="279"/>
        <end position="295"/>
    </location>
</feature>
<comment type="caution">
    <text evidence="8">The sequence shown here is derived from an EMBL/GenBank/DDBJ whole genome shotgun (WGS) entry which is preliminary data.</text>
</comment>
<feature type="transmembrane region" description="Helical" evidence="7">
    <location>
        <begin position="238"/>
        <end position="267"/>
    </location>
</feature>
<dbReference type="PANTHER" id="PTHR30213:SF0">
    <property type="entry name" value="UPF0761 MEMBRANE PROTEIN YIHY"/>
    <property type="match status" value="1"/>
</dbReference>
<evidence type="ECO:0000256" key="2">
    <source>
        <dbReference type="ARBA" id="ARBA00022475"/>
    </source>
</evidence>
<evidence type="ECO:0000313" key="8">
    <source>
        <dbReference type="EMBL" id="GAA4649105.1"/>
    </source>
</evidence>
<comment type="subcellular location">
    <subcellularLocation>
        <location evidence="1 7">Cell membrane</location>
        <topology evidence="1 7">Multi-pass membrane protein</topology>
    </subcellularLocation>
</comment>
<organism evidence="8 9">
    <name type="scientific">Kistimonas scapharcae</name>
    <dbReference type="NCBI Taxonomy" id="1036133"/>
    <lineage>
        <taxon>Bacteria</taxon>
        <taxon>Pseudomonadati</taxon>
        <taxon>Pseudomonadota</taxon>
        <taxon>Gammaproteobacteria</taxon>
        <taxon>Oceanospirillales</taxon>
        <taxon>Endozoicomonadaceae</taxon>
        <taxon>Kistimonas</taxon>
    </lineage>
</organism>
<keyword evidence="2 7" id="KW-1003">Cell membrane</keyword>
<name>A0ABP8V1A8_9GAMM</name>
<evidence type="ECO:0000256" key="3">
    <source>
        <dbReference type="ARBA" id="ARBA00022519"/>
    </source>
</evidence>
<keyword evidence="9" id="KW-1185">Reference proteome</keyword>
<evidence type="ECO:0000256" key="6">
    <source>
        <dbReference type="ARBA" id="ARBA00023136"/>
    </source>
</evidence>
<dbReference type="PANTHER" id="PTHR30213">
    <property type="entry name" value="INNER MEMBRANE PROTEIN YHJD"/>
    <property type="match status" value="1"/>
</dbReference>